<protein>
    <submittedName>
        <fullName evidence="2">Uncharacterized protein</fullName>
    </submittedName>
</protein>
<evidence type="ECO:0000313" key="2">
    <source>
        <dbReference type="EMBL" id="RXJ68054.1"/>
    </source>
</evidence>
<dbReference type="RefSeq" id="WP_129124418.1">
    <property type="nucleotide sequence ID" value="NZ_PEIB01000066.1"/>
</dbReference>
<gene>
    <name evidence="2" type="ORF">CS022_24305</name>
</gene>
<keyword evidence="3" id="KW-1185">Reference proteome</keyword>
<comment type="caution">
    <text evidence="2">The sequence shown here is derived from an EMBL/GenBank/DDBJ whole genome shotgun (WGS) entry which is preliminary data.</text>
</comment>
<dbReference type="EMBL" id="PEIB01000066">
    <property type="protein sequence ID" value="RXJ68054.1"/>
    <property type="molecule type" value="Genomic_DNA"/>
</dbReference>
<evidence type="ECO:0000256" key="1">
    <source>
        <dbReference type="SAM" id="MobiDB-lite"/>
    </source>
</evidence>
<proteinExistence type="predicted"/>
<feature type="compositionally biased region" description="Polar residues" evidence="1">
    <location>
        <begin position="118"/>
        <end position="127"/>
    </location>
</feature>
<reference evidence="2 3" key="1">
    <citation type="submission" date="2017-10" db="EMBL/GenBank/DDBJ databases">
        <title>Nyctiphanis sp. nov., isolated from the stomach of the euphausiid Nyctiphanes simplex (Hansen, 1911) in the Gulf of California.</title>
        <authorList>
            <person name="Gomez-Gil B."/>
            <person name="Aguilar-Mendez M."/>
            <person name="Lopez-Cortes A."/>
            <person name="Gomez-Gutierrez J."/>
            <person name="Roque A."/>
            <person name="Lang E."/>
            <person name="Gonzalez-Castillo A."/>
        </authorList>
    </citation>
    <scope>NUCLEOTIDE SEQUENCE [LARGE SCALE GENOMIC DNA]</scope>
    <source>
        <strain evidence="2 3">CAIM 600</strain>
    </source>
</reference>
<name>A0A4Q0YEI8_9GAMM</name>
<sequence>MRGVSGLLSTAAQGPSDFISNLSAAAVYDTIGVPATSKTTALSAFLSVAGYAKAGVPGTFGGIGRDRKNPVGKGSVSSYTKPIASGPGWFDVFSVTNNKTGESVPLPQRKKVLVFGSPVTNSQPNENKPNEEDRNPYPKGQLVHGMVAIN</sequence>
<dbReference type="Proteomes" id="UP000290287">
    <property type="component" value="Unassembled WGS sequence"/>
</dbReference>
<accession>A0A4Q0YEI8</accession>
<evidence type="ECO:0000313" key="3">
    <source>
        <dbReference type="Proteomes" id="UP000290287"/>
    </source>
</evidence>
<dbReference type="OrthoDB" id="10002223at2"/>
<feature type="region of interest" description="Disordered" evidence="1">
    <location>
        <begin position="62"/>
        <end position="85"/>
    </location>
</feature>
<dbReference type="AlphaFoldDB" id="A0A4Q0YEI8"/>
<organism evidence="2 3">
    <name type="scientific">Veronia nyctiphanis</name>
    <dbReference type="NCBI Taxonomy" id="1278244"/>
    <lineage>
        <taxon>Bacteria</taxon>
        <taxon>Pseudomonadati</taxon>
        <taxon>Pseudomonadota</taxon>
        <taxon>Gammaproteobacteria</taxon>
        <taxon>Vibrionales</taxon>
        <taxon>Vibrionaceae</taxon>
        <taxon>Veronia</taxon>
    </lineage>
</organism>
<feature type="region of interest" description="Disordered" evidence="1">
    <location>
        <begin position="114"/>
        <end position="141"/>
    </location>
</feature>